<dbReference type="Proteomes" id="UP000250043">
    <property type="component" value="Unassembled WGS sequence"/>
</dbReference>
<reference evidence="1 2" key="1">
    <citation type="submission" date="2016-07" db="EMBL/GenBank/DDBJ databases">
        <title>Draft genome of the white-rot fungus Obba rivulosa 3A-2.</title>
        <authorList>
            <consortium name="DOE Joint Genome Institute"/>
            <person name="Miettinen O."/>
            <person name="Riley R."/>
            <person name="Acob R."/>
            <person name="Barry K."/>
            <person name="Cullen D."/>
            <person name="De Vries R."/>
            <person name="Hainaut M."/>
            <person name="Hatakka A."/>
            <person name="Henrissat B."/>
            <person name="Hilden K."/>
            <person name="Kuo R."/>
            <person name="Labutti K."/>
            <person name="Lipzen A."/>
            <person name="Makela M.R."/>
            <person name="Sandor L."/>
            <person name="Spatafora J.W."/>
            <person name="Grigoriev I.V."/>
            <person name="Hibbett D.S."/>
        </authorList>
    </citation>
    <scope>NUCLEOTIDE SEQUENCE [LARGE SCALE GENOMIC DNA]</scope>
    <source>
        <strain evidence="1 2">3A-2</strain>
    </source>
</reference>
<protein>
    <submittedName>
        <fullName evidence="1">Uncharacterized protein</fullName>
    </submittedName>
</protein>
<organism evidence="1 2">
    <name type="scientific">Obba rivulosa</name>
    <dbReference type="NCBI Taxonomy" id="1052685"/>
    <lineage>
        <taxon>Eukaryota</taxon>
        <taxon>Fungi</taxon>
        <taxon>Dikarya</taxon>
        <taxon>Basidiomycota</taxon>
        <taxon>Agaricomycotina</taxon>
        <taxon>Agaricomycetes</taxon>
        <taxon>Polyporales</taxon>
        <taxon>Gelatoporiaceae</taxon>
        <taxon>Obba</taxon>
    </lineage>
</organism>
<sequence length="211" mass="23764">MHCHSRLGTRILINWTPQSLQQLEQVDRSIVPGMKSRTMPLGVVPDSEDNLDGCKRCCNLSIIHSDGGFCRLQITSNTCTRCSLRNMAWRDREGKKKICPVQATMRTCILRSPILALVCAITWDAIMTYSPCLVPSGRIWLRCDMAMTGVTFLHAPLCCGDSLEFERGNIIFASFWTLYGGACSVQFLRCPRHSANLHGGRTLELFRQHRS</sequence>
<keyword evidence="2" id="KW-1185">Reference proteome</keyword>
<proteinExistence type="predicted"/>
<dbReference type="EMBL" id="KV722404">
    <property type="protein sequence ID" value="OCH90444.1"/>
    <property type="molecule type" value="Genomic_DNA"/>
</dbReference>
<accession>A0A8E2DM17</accession>
<dbReference type="AlphaFoldDB" id="A0A8E2DM17"/>
<evidence type="ECO:0000313" key="2">
    <source>
        <dbReference type="Proteomes" id="UP000250043"/>
    </source>
</evidence>
<evidence type="ECO:0000313" key="1">
    <source>
        <dbReference type="EMBL" id="OCH90444.1"/>
    </source>
</evidence>
<name>A0A8E2DM17_9APHY</name>
<gene>
    <name evidence="1" type="ORF">OBBRIDRAFT_599951</name>
</gene>